<dbReference type="AlphaFoldDB" id="A0A8K0MSS9"/>
<sequence length="1099" mass="122581">MDSVEANHHTELHECVSAEEIVSAEVSDIYDIFGEPEIQPRVGDKYQVEIPSLIAESDYLELSKNPCEEENTFGSFDFLVGLPIPVMWISEEVKSQEHEQHEACHTVDICKKDESLKSKCISESEILSESNGFKSEVDPVDVLSNSGTKLGELGDLALQEEMLIKVQEHGGKGYYPVPGLWGNTWDSVEEDSFLLGLYIFGKNLSQVKKFIGSKQMGDTLSYYYGRFYRSDRYSRWSECRKLRRRRRIYGQKLFTGLRQQELLSRLLPHVSEECQNTLLEISKTFGEGKMSLEEYVFSLKKAVGLNAFVEGVGIGKGKQDLTGMAVETLKSNQVVSVRPEIPTGKACSTLTTLEIVNFLTGDFRLSKARSSDLFWEAVWPRLLARGWHSEQPNNKGLVAGSKHYLVFLIPGIKKFSRRKLVKGNHYFDSVSDVLSKVASDPGLLEIEGCKSKEGNEWTDETKLDREDFPDQQRRCYLKPRTPNRSKDVMKFTVVDTSLANGNAFKVRELRSLPVEIMNTSTKRSHSTDDDGDASDDSTDESSSSDTLSDKDETNDLKAKETNSGKRVSSGGQDFEHDSSNKGFPVNALDLRNKAAKTPKDKDSDSCNGTQTRKALNCQLSSKMRPENRNHLSPPVTKRPRRKPSCSRKDTSCSTTDTRLGPSLLQEASCCAYNSDFSENVISQVDPSQEKLSSTSSSRGASPIASSENLFSISNYMDAEHPQEKAQPRTLFDLNVPVSSDVEADEAFTTNVTERHNDQMSTEPADSSNAVNTSKNVTNPEQELNINLRRQSTRNRPLTTKVLEAFASGFLDTKQKQKRKSKDAFPLEKLISRPSRRPRARVGTPESINSSSVDLCLEENGTAINNNNGDVLSEIGISSQIAEDFIAKSYLLCVCELVKEEESGRRMGQAFRRASGKMRSSSSIDATSSAPKPKSTVDRPPPVVPTSRDGVSEAAELGKALPSDDGTLRSSADNVLEERDPKYDAMLSQMVGRIKTKPGGKLEMGEAFVVEKYDRPLPKLRNTKPDSDRYEERPTPAGTLNVAQLRHIILLHEGKADDHDGPMDIHQIAEKFRVDVTQIQRILQFTSLPPEDNSKRKDNR</sequence>
<keyword evidence="9" id="KW-1185">Reference proteome</keyword>
<dbReference type="GO" id="GO:0003714">
    <property type="term" value="F:transcription corepressor activity"/>
    <property type="evidence" value="ECO:0007669"/>
    <property type="project" value="TreeGrafter"/>
</dbReference>
<dbReference type="InterPro" id="IPR056067">
    <property type="entry name" value="DUF7650"/>
</dbReference>
<dbReference type="PANTHER" id="PTHR13859:SF34">
    <property type="entry name" value="SANT DOMAIN-CONTAINING PROTEIN"/>
    <property type="match status" value="1"/>
</dbReference>
<dbReference type="PANTHER" id="PTHR13859">
    <property type="entry name" value="ATROPHIN-RELATED"/>
    <property type="match status" value="1"/>
</dbReference>
<feature type="region of interest" description="Disordered" evidence="5">
    <location>
        <begin position="813"/>
        <end position="847"/>
    </location>
</feature>
<dbReference type="EMBL" id="VOIH02000001">
    <property type="protein sequence ID" value="KAF3456200.1"/>
    <property type="molecule type" value="Genomic_DNA"/>
</dbReference>
<proteinExistence type="predicted"/>
<evidence type="ECO:0000256" key="1">
    <source>
        <dbReference type="ARBA" id="ARBA00004123"/>
    </source>
</evidence>
<accession>A0A8K0MSS9</accession>
<feature type="compositionally biased region" description="Polar residues" evidence="5">
    <location>
        <begin position="758"/>
        <end position="782"/>
    </location>
</feature>
<feature type="region of interest" description="Disordered" evidence="5">
    <location>
        <begin position="517"/>
        <end position="658"/>
    </location>
</feature>
<evidence type="ECO:0000259" key="6">
    <source>
        <dbReference type="Pfam" id="PF24662"/>
    </source>
</evidence>
<reference evidence="8" key="1">
    <citation type="submission" date="2020-03" db="EMBL/GenBank/DDBJ databases">
        <title>A high-quality chromosome-level genome assembly of a woody plant with both climbing and erect habits, Rhamnella rubrinervis.</title>
        <authorList>
            <person name="Lu Z."/>
            <person name="Yang Y."/>
            <person name="Zhu X."/>
            <person name="Sun Y."/>
        </authorList>
    </citation>
    <scope>NUCLEOTIDE SEQUENCE</scope>
    <source>
        <strain evidence="8">BYM</strain>
        <tissue evidence="8">Leaf</tissue>
    </source>
</reference>
<dbReference type="OrthoDB" id="1634742at2759"/>
<feature type="compositionally biased region" description="Low complexity" evidence="5">
    <location>
        <begin position="692"/>
        <end position="703"/>
    </location>
</feature>
<name>A0A8K0MSS9_9ROSA</name>
<evidence type="ECO:0000256" key="4">
    <source>
        <dbReference type="ARBA" id="ARBA00023242"/>
    </source>
</evidence>
<evidence type="ECO:0000313" key="9">
    <source>
        <dbReference type="Proteomes" id="UP000796880"/>
    </source>
</evidence>
<feature type="compositionally biased region" description="Low complexity" evidence="5">
    <location>
        <begin position="919"/>
        <end position="928"/>
    </location>
</feature>
<evidence type="ECO:0000256" key="5">
    <source>
        <dbReference type="SAM" id="MobiDB-lite"/>
    </source>
</evidence>
<keyword evidence="2" id="KW-0805">Transcription regulation</keyword>
<dbReference type="Proteomes" id="UP000796880">
    <property type="component" value="Unassembled WGS sequence"/>
</dbReference>
<gene>
    <name evidence="8" type="ORF">FNV43_RR00850</name>
</gene>
<comment type="caution">
    <text evidence="8">The sequence shown here is derived from an EMBL/GenBank/DDBJ whole genome shotgun (WGS) entry which is preliminary data.</text>
</comment>
<feature type="region of interest" description="Disordered" evidence="5">
    <location>
        <begin position="750"/>
        <end position="782"/>
    </location>
</feature>
<comment type="subcellular location">
    <subcellularLocation>
        <location evidence="1">Nucleus</location>
    </subcellularLocation>
</comment>
<dbReference type="GO" id="GO:0005634">
    <property type="term" value="C:nucleus"/>
    <property type="evidence" value="ECO:0007669"/>
    <property type="project" value="UniProtKB-SubCell"/>
</dbReference>
<evidence type="ECO:0000259" key="7">
    <source>
        <dbReference type="Pfam" id="PF25826"/>
    </source>
</evidence>
<feature type="domain" description="DUF7650" evidence="6">
    <location>
        <begin position="354"/>
        <end position="441"/>
    </location>
</feature>
<keyword evidence="3" id="KW-0804">Transcription</keyword>
<evidence type="ECO:0008006" key="10">
    <source>
        <dbReference type="Google" id="ProtNLM"/>
    </source>
</evidence>
<evidence type="ECO:0000256" key="2">
    <source>
        <dbReference type="ARBA" id="ARBA00023015"/>
    </source>
</evidence>
<keyword evidence="4" id="KW-0539">Nucleus</keyword>
<feature type="compositionally biased region" description="Polar residues" evidence="5">
    <location>
        <begin position="605"/>
        <end position="621"/>
    </location>
</feature>
<dbReference type="InterPro" id="IPR057712">
    <property type="entry name" value="DUF7952"/>
</dbReference>
<feature type="region of interest" description="Disordered" evidence="5">
    <location>
        <begin position="684"/>
        <end position="703"/>
    </location>
</feature>
<feature type="compositionally biased region" description="Acidic residues" evidence="5">
    <location>
        <begin position="529"/>
        <end position="539"/>
    </location>
</feature>
<evidence type="ECO:0000313" key="8">
    <source>
        <dbReference type="EMBL" id="KAF3456200.1"/>
    </source>
</evidence>
<organism evidence="8 9">
    <name type="scientific">Rhamnella rubrinervis</name>
    <dbReference type="NCBI Taxonomy" id="2594499"/>
    <lineage>
        <taxon>Eukaryota</taxon>
        <taxon>Viridiplantae</taxon>
        <taxon>Streptophyta</taxon>
        <taxon>Embryophyta</taxon>
        <taxon>Tracheophyta</taxon>
        <taxon>Spermatophyta</taxon>
        <taxon>Magnoliopsida</taxon>
        <taxon>eudicotyledons</taxon>
        <taxon>Gunneridae</taxon>
        <taxon>Pentapetalae</taxon>
        <taxon>rosids</taxon>
        <taxon>fabids</taxon>
        <taxon>Rosales</taxon>
        <taxon>Rhamnaceae</taxon>
        <taxon>rhamnoid group</taxon>
        <taxon>Rhamneae</taxon>
        <taxon>Rhamnella</taxon>
    </lineage>
</organism>
<dbReference type="Pfam" id="PF24662">
    <property type="entry name" value="DUF7650"/>
    <property type="match status" value="1"/>
</dbReference>
<evidence type="ECO:0000256" key="3">
    <source>
        <dbReference type="ARBA" id="ARBA00023163"/>
    </source>
</evidence>
<dbReference type="Pfam" id="PF25826">
    <property type="entry name" value="DUF7952"/>
    <property type="match status" value="1"/>
</dbReference>
<feature type="compositionally biased region" description="Basic and acidic residues" evidence="5">
    <location>
        <begin position="547"/>
        <end position="563"/>
    </location>
</feature>
<feature type="region of interest" description="Disordered" evidence="5">
    <location>
        <begin position="904"/>
        <end position="979"/>
    </location>
</feature>
<feature type="domain" description="DUF7952" evidence="7">
    <location>
        <begin position="185"/>
        <end position="315"/>
    </location>
</feature>
<protein>
    <recommendedName>
        <fullName evidence="10">SANT domain-containing protein</fullName>
    </recommendedName>
</protein>